<evidence type="ECO:0000313" key="3">
    <source>
        <dbReference type="Proteomes" id="UP000251213"/>
    </source>
</evidence>
<dbReference type="PANTHER" id="PTHR37305:SF1">
    <property type="entry name" value="MEMBRANE PROTEIN"/>
    <property type="match status" value="1"/>
</dbReference>
<reference evidence="2 3" key="1">
    <citation type="submission" date="2018-06" db="EMBL/GenBank/DDBJ databases">
        <title>Thermoflavimicrobium daqus sp. nov., a thermophilic microbe isolated from Moutai-flavour Daqu.</title>
        <authorList>
            <person name="Wang X."/>
            <person name="Zhou H."/>
        </authorList>
    </citation>
    <scope>NUCLEOTIDE SEQUENCE [LARGE SCALE GENOMIC DNA]</scope>
    <source>
        <strain evidence="2 3">FBKL4.011</strain>
    </source>
</reference>
<dbReference type="RefSeq" id="WP_113658776.1">
    <property type="nucleotide sequence ID" value="NZ_KZ845666.1"/>
</dbReference>
<feature type="transmembrane region" description="Helical" evidence="1">
    <location>
        <begin position="16"/>
        <end position="38"/>
    </location>
</feature>
<feature type="transmembrane region" description="Helical" evidence="1">
    <location>
        <begin position="170"/>
        <end position="193"/>
    </location>
</feature>
<dbReference type="AlphaFoldDB" id="A0A364K4X8"/>
<feature type="transmembrane region" description="Helical" evidence="1">
    <location>
        <begin position="213"/>
        <end position="232"/>
    </location>
</feature>
<sequence length="237" mass="26524">MIELVKSDYSKLRHTWVPWVVLIVPSCLVGFLAIIYTARTELVSEGWMGFIAWAHNFFPVCLILGITLLAAMIANIEHDSHAWKFLFALPISKTKLFLSKLIWIHLIILTAVLLTAIGLILLGILIGLGDPVRWDLVFQEMIYPYLAAFPVLSIQFGLSMSMKNQSLPIIIGSLGAMTSLFVAYNSSGLLPYLFPWAYVPLASPLLEGNYTQWPIIGVNIGIILFVLITTYITKRDI</sequence>
<keyword evidence="1" id="KW-0472">Membrane</keyword>
<evidence type="ECO:0000313" key="2">
    <source>
        <dbReference type="EMBL" id="RAL24406.1"/>
    </source>
</evidence>
<proteinExistence type="predicted"/>
<dbReference type="OrthoDB" id="3190532at2"/>
<dbReference type="Proteomes" id="UP000251213">
    <property type="component" value="Unassembled WGS sequence"/>
</dbReference>
<dbReference type="CDD" id="cd21809">
    <property type="entry name" value="ABC-2_lan_permease-like"/>
    <property type="match status" value="1"/>
</dbReference>
<dbReference type="PANTHER" id="PTHR37305">
    <property type="entry name" value="INTEGRAL MEMBRANE PROTEIN-RELATED"/>
    <property type="match status" value="1"/>
</dbReference>
<keyword evidence="1" id="KW-1133">Transmembrane helix</keyword>
<keyword evidence="3" id="KW-1185">Reference proteome</keyword>
<feature type="transmembrane region" description="Helical" evidence="1">
    <location>
        <begin position="101"/>
        <end position="129"/>
    </location>
</feature>
<comment type="caution">
    <text evidence="2">The sequence shown here is derived from an EMBL/GenBank/DDBJ whole genome shotgun (WGS) entry which is preliminary data.</text>
</comment>
<evidence type="ECO:0000256" key="1">
    <source>
        <dbReference type="SAM" id="Phobius"/>
    </source>
</evidence>
<gene>
    <name evidence="2" type="ORF">DL897_08760</name>
</gene>
<organism evidence="2 3">
    <name type="scientific">Thermoflavimicrobium daqui</name>
    <dbReference type="NCBI Taxonomy" id="2137476"/>
    <lineage>
        <taxon>Bacteria</taxon>
        <taxon>Bacillati</taxon>
        <taxon>Bacillota</taxon>
        <taxon>Bacilli</taxon>
        <taxon>Bacillales</taxon>
        <taxon>Thermoactinomycetaceae</taxon>
        <taxon>Thermoflavimicrobium</taxon>
    </lineage>
</organism>
<reference evidence="2 3" key="2">
    <citation type="submission" date="2018-06" db="EMBL/GenBank/DDBJ databases">
        <authorList>
            <person name="Zhirakovskaya E."/>
        </authorList>
    </citation>
    <scope>NUCLEOTIDE SEQUENCE [LARGE SCALE GENOMIC DNA]</scope>
    <source>
        <strain evidence="2 3">FBKL4.011</strain>
    </source>
</reference>
<dbReference type="EMBL" id="QJKK01000004">
    <property type="protein sequence ID" value="RAL24406.1"/>
    <property type="molecule type" value="Genomic_DNA"/>
</dbReference>
<feature type="transmembrane region" description="Helical" evidence="1">
    <location>
        <begin position="141"/>
        <end position="158"/>
    </location>
</feature>
<accession>A0A364K4X8</accession>
<keyword evidence="1" id="KW-0812">Transmembrane</keyword>
<feature type="transmembrane region" description="Helical" evidence="1">
    <location>
        <begin position="50"/>
        <end position="74"/>
    </location>
</feature>
<protein>
    <submittedName>
        <fullName evidence="2">Uncharacterized protein</fullName>
    </submittedName>
</protein>
<dbReference type="Pfam" id="PF12730">
    <property type="entry name" value="ABC2_membrane_4"/>
    <property type="match status" value="1"/>
</dbReference>
<name>A0A364K4X8_9BACL</name>